<dbReference type="InterPro" id="IPR000618">
    <property type="entry name" value="Insect_cuticle"/>
</dbReference>
<dbReference type="EMBL" id="OV651820">
    <property type="protein sequence ID" value="CAH1114721.1"/>
    <property type="molecule type" value="Genomic_DNA"/>
</dbReference>
<dbReference type="PANTHER" id="PTHR10380">
    <property type="entry name" value="CUTICLE PROTEIN"/>
    <property type="match status" value="1"/>
</dbReference>
<dbReference type="PANTHER" id="PTHR10380:SF237">
    <property type="entry name" value="CUTICULAR PROTEIN 65AU, ISOFORM A-RELATED"/>
    <property type="match status" value="1"/>
</dbReference>
<evidence type="ECO:0000256" key="2">
    <source>
        <dbReference type="PROSITE-ProRule" id="PRU00497"/>
    </source>
</evidence>
<keyword evidence="4" id="KW-1185">Reference proteome</keyword>
<dbReference type="InterPro" id="IPR050468">
    <property type="entry name" value="Cuticle_Struct_Prot"/>
</dbReference>
<dbReference type="GO" id="GO:0008010">
    <property type="term" value="F:structural constituent of chitin-based larval cuticle"/>
    <property type="evidence" value="ECO:0007669"/>
    <property type="project" value="TreeGrafter"/>
</dbReference>
<organism evidence="3 4">
    <name type="scientific">Psylliodes chrysocephalus</name>
    <dbReference type="NCBI Taxonomy" id="3402493"/>
    <lineage>
        <taxon>Eukaryota</taxon>
        <taxon>Metazoa</taxon>
        <taxon>Ecdysozoa</taxon>
        <taxon>Arthropoda</taxon>
        <taxon>Hexapoda</taxon>
        <taxon>Insecta</taxon>
        <taxon>Pterygota</taxon>
        <taxon>Neoptera</taxon>
        <taxon>Endopterygota</taxon>
        <taxon>Coleoptera</taxon>
        <taxon>Polyphaga</taxon>
        <taxon>Cucujiformia</taxon>
        <taxon>Chrysomeloidea</taxon>
        <taxon>Chrysomelidae</taxon>
        <taxon>Galerucinae</taxon>
        <taxon>Alticini</taxon>
        <taxon>Psylliodes</taxon>
    </lineage>
</organism>
<dbReference type="Proteomes" id="UP001153636">
    <property type="component" value="Chromosome 8"/>
</dbReference>
<dbReference type="PROSITE" id="PS51155">
    <property type="entry name" value="CHIT_BIND_RR_2"/>
    <property type="match status" value="1"/>
</dbReference>
<dbReference type="InterPro" id="IPR031311">
    <property type="entry name" value="CHIT_BIND_RR_consensus"/>
</dbReference>
<dbReference type="GO" id="GO:0062129">
    <property type="term" value="C:chitin-based extracellular matrix"/>
    <property type="evidence" value="ECO:0007669"/>
    <property type="project" value="TreeGrafter"/>
</dbReference>
<dbReference type="Pfam" id="PF00379">
    <property type="entry name" value="Chitin_bind_4"/>
    <property type="match status" value="1"/>
</dbReference>
<protein>
    <submittedName>
        <fullName evidence="3">Uncharacterized protein</fullName>
    </submittedName>
</protein>
<dbReference type="PRINTS" id="PR00947">
    <property type="entry name" value="CUTICLE"/>
</dbReference>
<dbReference type="PROSITE" id="PS00233">
    <property type="entry name" value="CHIT_BIND_RR_1"/>
    <property type="match status" value="1"/>
</dbReference>
<evidence type="ECO:0000256" key="1">
    <source>
        <dbReference type="ARBA" id="ARBA00022460"/>
    </source>
</evidence>
<gene>
    <name evidence="3" type="ORF">PSYICH_LOCUS14598</name>
</gene>
<evidence type="ECO:0000313" key="3">
    <source>
        <dbReference type="EMBL" id="CAH1114721.1"/>
    </source>
</evidence>
<dbReference type="OrthoDB" id="6343684at2759"/>
<name>A0A9P0D957_9CUCU</name>
<proteinExistence type="predicted"/>
<keyword evidence="1 2" id="KW-0193">Cuticle</keyword>
<accession>A0A9P0D957</accession>
<reference evidence="3" key="1">
    <citation type="submission" date="2022-01" db="EMBL/GenBank/DDBJ databases">
        <authorList>
            <person name="King R."/>
        </authorList>
    </citation>
    <scope>NUCLEOTIDE SEQUENCE</scope>
</reference>
<evidence type="ECO:0000313" key="4">
    <source>
        <dbReference type="Proteomes" id="UP001153636"/>
    </source>
</evidence>
<dbReference type="AlphaFoldDB" id="A0A9P0D957"/>
<sequence>MTLKFFYFSKKVISSEGFLVMIGAVVTFAVDSPVPASANYPYKQNTFNPYRNNNYNYDSQYRNDPYRRNDLYSRNNPYYNNDYTAYNNRYNPYNNRYDAYNNRYDPYNNNYHQQNYRYNTGVEAGARILRYENDVRPDGSYEYSYNTENGISAAESGVTRYFDQENSAQSVQGYFEYTSPEGVPVHVQYVADENGFRPEVTKNKVVVGNEFARRVSSLSSSAPSS</sequence>